<dbReference type="KEGG" id="lac:LBA0170"/>
<dbReference type="PATRIC" id="fig|272621.13.peg.166"/>
<dbReference type="OrthoDB" id="9804698at2"/>
<dbReference type="AlphaFoldDB" id="Q5FMK3"/>
<evidence type="ECO:0000313" key="7">
    <source>
        <dbReference type="EMBL" id="AAV42071.1"/>
    </source>
</evidence>
<dbReference type="InterPro" id="IPR017543">
    <property type="entry name" value="6-PTP_synth-rel_bac"/>
</dbReference>
<dbReference type="SUPFAM" id="SSF55620">
    <property type="entry name" value="Tetrahydrobiopterin biosynthesis enzymes-like"/>
    <property type="match status" value="1"/>
</dbReference>
<dbReference type="GO" id="GO:0070497">
    <property type="term" value="F:6-carboxytetrahydropterin synthase activity"/>
    <property type="evidence" value="ECO:0007669"/>
    <property type="project" value="UniProtKB-EC"/>
</dbReference>
<dbReference type="GeneID" id="93290721"/>
<comment type="catalytic activity">
    <reaction evidence="6">
        <text>7,8-dihydroneopterin 3'-triphosphate + H2O = 6-carboxy-5,6,7,8-tetrahydropterin + triphosphate + acetaldehyde + 2 H(+)</text>
        <dbReference type="Rhea" id="RHEA:27966"/>
        <dbReference type="ChEBI" id="CHEBI:15343"/>
        <dbReference type="ChEBI" id="CHEBI:15377"/>
        <dbReference type="ChEBI" id="CHEBI:15378"/>
        <dbReference type="ChEBI" id="CHEBI:18036"/>
        <dbReference type="ChEBI" id="CHEBI:58462"/>
        <dbReference type="ChEBI" id="CHEBI:61032"/>
        <dbReference type="EC" id="4.1.2.50"/>
    </reaction>
</comment>
<evidence type="ECO:0000256" key="6">
    <source>
        <dbReference type="ARBA" id="ARBA00048807"/>
    </source>
</evidence>
<dbReference type="NCBIfam" id="TIGR03112">
    <property type="entry name" value="6_pyr_pter_rel"/>
    <property type="match status" value="1"/>
</dbReference>
<dbReference type="HOGENOM" id="CLU_111016_5_0_9"/>
<dbReference type="Pfam" id="PF01242">
    <property type="entry name" value="PTPS"/>
    <property type="match status" value="1"/>
</dbReference>
<dbReference type="UniPathway" id="UPA00391"/>
<dbReference type="BioCyc" id="LACI272621:G1G49-168-MONOMER"/>
<dbReference type="EC" id="4.1.2.50" evidence="3"/>
<accession>Q5FMK3</accession>
<dbReference type="EMBL" id="CP000033">
    <property type="protein sequence ID" value="AAV42071.1"/>
    <property type="molecule type" value="Genomic_DNA"/>
</dbReference>
<evidence type="ECO:0000256" key="4">
    <source>
        <dbReference type="ARBA" id="ARBA00018141"/>
    </source>
</evidence>
<dbReference type="eggNOG" id="COG0720">
    <property type="taxonomic scope" value="Bacteria"/>
</dbReference>
<evidence type="ECO:0000313" key="8">
    <source>
        <dbReference type="Proteomes" id="UP000006381"/>
    </source>
</evidence>
<comment type="pathway">
    <text evidence="1">Purine metabolism; 7-cyano-7-deazaguanine biosynthesis.</text>
</comment>
<keyword evidence="8" id="KW-1185">Reference proteome</keyword>
<sequence>MVKIKKNYKITSFLNASFTINYKRETDHKRANTFEIVCFISTNEKFIPFSDFENAIEKVIKPLSNKYLNDLPQFESKFFSTEMLSEYLATEISKELKIIKSKLHRIEVSEDPIRTVCLEVK</sequence>
<evidence type="ECO:0000256" key="5">
    <source>
        <dbReference type="ARBA" id="ARBA00031449"/>
    </source>
</evidence>
<organism evidence="8">
    <name type="scientific">Lactobacillus acidophilus (strain ATCC 700396 / NCK56 / N2 / NCFM)</name>
    <dbReference type="NCBI Taxonomy" id="272621"/>
    <lineage>
        <taxon>Bacteria</taxon>
        <taxon>Bacillati</taxon>
        <taxon>Bacillota</taxon>
        <taxon>Bacilli</taxon>
        <taxon>Lactobacillales</taxon>
        <taxon>Lactobacillaceae</taxon>
        <taxon>Lactobacillus</taxon>
    </lineage>
</organism>
<dbReference type="STRING" id="272621.LBA0170"/>
<evidence type="ECO:0000256" key="2">
    <source>
        <dbReference type="ARBA" id="ARBA00008900"/>
    </source>
</evidence>
<protein>
    <recommendedName>
        <fullName evidence="4">6-carboxy-5,6,7,8-tetrahydropterin synthase</fullName>
        <ecNumber evidence="3">4.1.2.50</ecNumber>
    </recommendedName>
    <alternativeName>
        <fullName evidence="5">Queuosine biosynthesis protein QueD</fullName>
    </alternativeName>
</protein>
<dbReference type="Gene3D" id="3.30.479.10">
    <property type="entry name" value="6-pyruvoyl tetrahydropterin synthase/QueD"/>
    <property type="match status" value="1"/>
</dbReference>
<proteinExistence type="inferred from homology"/>
<dbReference type="Proteomes" id="UP000006381">
    <property type="component" value="Chromosome"/>
</dbReference>
<evidence type="ECO:0000256" key="3">
    <source>
        <dbReference type="ARBA" id="ARBA00012982"/>
    </source>
</evidence>
<comment type="similarity">
    <text evidence="2">Belongs to the PTPS family. QueD subfamily.</text>
</comment>
<name>Q5FMK3_LACAC</name>
<dbReference type="InterPro" id="IPR007115">
    <property type="entry name" value="6-PTP_synth/QueD"/>
</dbReference>
<reference evidence="7 8" key="1">
    <citation type="journal article" date="2005" name="Proc. Natl. Acad. Sci. U.S.A.">
        <title>Complete genome sequence of the probiotic lactic acid bacterium Lactobacillus acidophilus NCFM.</title>
        <authorList>
            <person name="Altermann E."/>
            <person name="Russell W.M."/>
            <person name="Azcarate-Peril M.A."/>
            <person name="Barrangou R."/>
            <person name="Buck B.L."/>
            <person name="McAuliffe O."/>
            <person name="Souther N."/>
            <person name="Dobson A."/>
            <person name="Duong T."/>
            <person name="Callanan M."/>
            <person name="Lick S."/>
            <person name="Hamrick A."/>
            <person name="Cano R."/>
            <person name="Klaenhammer T.R."/>
        </authorList>
    </citation>
    <scope>NUCLEOTIDE SEQUENCE [LARGE SCALE GENOMIC DNA]</scope>
    <source>
        <strain evidence="8">ATCC 700396 / NCK56 / N2 / NCFM</strain>
    </source>
</reference>
<dbReference type="InterPro" id="IPR038418">
    <property type="entry name" value="6-PTP_synth/QueD_sf"/>
</dbReference>
<gene>
    <name evidence="7" type="ordered locus">LBA0170</name>
</gene>
<dbReference type="RefSeq" id="WP_003548789.1">
    <property type="nucleotide sequence ID" value="NC_006814.3"/>
</dbReference>
<evidence type="ECO:0000256" key="1">
    <source>
        <dbReference type="ARBA" id="ARBA00005061"/>
    </source>
</evidence>